<evidence type="ECO:0000313" key="1">
    <source>
        <dbReference type="EMBL" id="OWK34117.1"/>
    </source>
</evidence>
<protein>
    <submittedName>
        <fullName evidence="1">Uncharacterized protein</fullName>
    </submittedName>
</protein>
<organism evidence="1 2">
    <name type="scientific">Fimbriiglobus ruber</name>
    <dbReference type="NCBI Taxonomy" id="1908690"/>
    <lineage>
        <taxon>Bacteria</taxon>
        <taxon>Pseudomonadati</taxon>
        <taxon>Planctomycetota</taxon>
        <taxon>Planctomycetia</taxon>
        <taxon>Gemmatales</taxon>
        <taxon>Gemmataceae</taxon>
        <taxon>Fimbriiglobus</taxon>
    </lineage>
</organism>
<comment type="caution">
    <text evidence="1">The sequence shown here is derived from an EMBL/GenBank/DDBJ whole genome shotgun (WGS) entry which is preliminary data.</text>
</comment>
<name>A0A225DDD4_9BACT</name>
<accession>A0A225DDD4</accession>
<reference evidence="2" key="1">
    <citation type="submission" date="2017-06" db="EMBL/GenBank/DDBJ databases">
        <title>Genome analysis of Fimbriiglobus ruber SP5, the first member of the order Planctomycetales with confirmed chitinolytic capability.</title>
        <authorList>
            <person name="Ravin N.V."/>
            <person name="Rakitin A.L."/>
            <person name="Ivanova A.A."/>
            <person name="Beletsky A.V."/>
            <person name="Kulichevskaya I.S."/>
            <person name="Mardanov A.V."/>
            <person name="Dedysh S.N."/>
        </authorList>
    </citation>
    <scope>NUCLEOTIDE SEQUENCE [LARGE SCALE GENOMIC DNA]</scope>
    <source>
        <strain evidence="2">SP5</strain>
    </source>
</reference>
<proteinExistence type="predicted"/>
<dbReference type="AlphaFoldDB" id="A0A225DDD4"/>
<evidence type="ECO:0000313" key="2">
    <source>
        <dbReference type="Proteomes" id="UP000214646"/>
    </source>
</evidence>
<sequence length="48" mass="5326">MRPEQSTVRITRSILSEIVVLVVVLPSSFSMSATSLTKECFLDVPRTT</sequence>
<dbReference type="Proteomes" id="UP000214646">
    <property type="component" value="Unassembled WGS sequence"/>
</dbReference>
<gene>
    <name evidence="1" type="ORF">FRUB_10088</name>
</gene>
<keyword evidence="2" id="KW-1185">Reference proteome</keyword>
<dbReference type="EMBL" id="NIDE01000020">
    <property type="protein sequence ID" value="OWK34117.1"/>
    <property type="molecule type" value="Genomic_DNA"/>
</dbReference>